<dbReference type="EMBL" id="OOIL02000857">
    <property type="protein sequence ID" value="VFQ69899.1"/>
    <property type="molecule type" value="Genomic_DNA"/>
</dbReference>
<dbReference type="InterPro" id="IPR045388">
    <property type="entry name" value="HHL1-like"/>
</dbReference>
<proteinExistence type="predicted"/>
<keyword evidence="2" id="KW-1185">Reference proteome</keyword>
<organism evidence="1 2">
    <name type="scientific">Cuscuta campestris</name>
    <dbReference type="NCBI Taxonomy" id="132261"/>
    <lineage>
        <taxon>Eukaryota</taxon>
        <taxon>Viridiplantae</taxon>
        <taxon>Streptophyta</taxon>
        <taxon>Embryophyta</taxon>
        <taxon>Tracheophyta</taxon>
        <taxon>Spermatophyta</taxon>
        <taxon>Magnoliopsida</taxon>
        <taxon>eudicotyledons</taxon>
        <taxon>Gunneridae</taxon>
        <taxon>Pentapetalae</taxon>
        <taxon>asterids</taxon>
        <taxon>lamiids</taxon>
        <taxon>Solanales</taxon>
        <taxon>Convolvulaceae</taxon>
        <taxon>Cuscuteae</taxon>
        <taxon>Cuscuta</taxon>
        <taxon>Cuscuta subgen. Grammica</taxon>
        <taxon>Cuscuta sect. Cleistogrammica</taxon>
    </lineage>
</organism>
<dbReference type="AlphaFoldDB" id="A0A484L055"/>
<protein>
    <recommendedName>
        <fullName evidence="3">Protein HHL1, chloroplastic</fullName>
    </recommendedName>
</protein>
<dbReference type="Proteomes" id="UP000595140">
    <property type="component" value="Unassembled WGS sequence"/>
</dbReference>
<name>A0A484L055_9ASTE</name>
<dbReference type="OrthoDB" id="566705at2759"/>
<dbReference type="PANTHER" id="PTHR48191">
    <property type="entry name" value="PROTEIN HHL1 CHLOROPLASTIC"/>
    <property type="match status" value="1"/>
</dbReference>
<evidence type="ECO:0008006" key="3">
    <source>
        <dbReference type="Google" id="ProtNLM"/>
    </source>
</evidence>
<dbReference type="PANTHER" id="PTHR48191:SF2">
    <property type="entry name" value="PROTEIN HHL1, CHLOROPLASTIC"/>
    <property type="match status" value="1"/>
</dbReference>
<evidence type="ECO:0000313" key="2">
    <source>
        <dbReference type="Proteomes" id="UP000595140"/>
    </source>
</evidence>
<sequence length="234" mass="26164">MEVAVSLNPLSRPPPRRIPVDGATYSSLICSGKTAAAARKRQRGGCLLVIEAKGKKGMAPRPYQRMSPPPPPLPQLEDDGNPKFVIFIRMATIYLWFPLNIVTGGTSAKLMVAAKENFIGKYIYKDTLARNLAAVVYRDEKELQKMAMKRHRVLRSATEFRYGYKLVENNNLRAALSTSDIIELPQKHELKTVLDKVKDFFGDAKESFGKLTALNLSSDSTDEDLDENSNEKTM</sequence>
<accession>A0A484L055</accession>
<gene>
    <name evidence="1" type="ORF">CCAM_LOCUS11675</name>
</gene>
<evidence type="ECO:0000313" key="1">
    <source>
        <dbReference type="EMBL" id="VFQ69899.1"/>
    </source>
</evidence>
<dbReference type="Pfam" id="PF20133">
    <property type="entry name" value="HHL1-like"/>
    <property type="match status" value="1"/>
</dbReference>
<reference evidence="1 2" key="1">
    <citation type="submission" date="2018-04" db="EMBL/GenBank/DDBJ databases">
        <authorList>
            <person name="Vogel A."/>
        </authorList>
    </citation>
    <scope>NUCLEOTIDE SEQUENCE [LARGE SCALE GENOMIC DNA]</scope>
</reference>